<name>A0A1I3Y6U7_9ACTN</name>
<gene>
    <name evidence="1" type="ORF">SAMN05216275_12133</name>
</gene>
<evidence type="ECO:0000313" key="2">
    <source>
        <dbReference type="Proteomes" id="UP000199111"/>
    </source>
</evidence>
<dbReference type="Proteomes" id="UP000199111">
    <property type="component" value="Unassembled WGS sequence"/>
</dbReference>
<protein>
    <recommendedName>
        <fullName evidence="3">DUF1579 domain-containing protein</fullName>
    </recommendedName>
</protein>
<dbReference type="AlphaFoldDB" id="A0A1I3Y6U7"/>
<dbReference type="EMBL" id="FOQY01000021">
    <property type="protein sequence ID" value="SFK26956.1"/>
    <property type="molecule type" value="Genomic_DNA"/>
</dbReference>
<sequence length="149" mass="16981">MNNFDFLVGTWTVTNRRLVRPLTGSTEWDEFPATSVARPVFGGAANVDEITFPTKGFSGFTLRLFDVEREEWSLYWASSRTGTLFPPVVGRFADGRGEFYGDDDHEGTPVRARFVWSEITPVSARWEQAFSVDGEKTWETNWIMELARA</sequence>
<dbReference type="GeneID" id="96301014"/>
<reference evidence="2" key="1">
    <citation type="submission" date="2016-10" db="EMBL/GenBank/DDBJ databases">
        <authorList>
            <person name="Varghese N."/>
            <person name="Submissions S."/>
        </authorList>
    </citation>
    <scope>NUCLEOTIDE SEQUENCE [LARGE SCALE GENOMIC DNA]</scope>
    <source>
        <strain evidence="2">CGMCC 4.2126</strain>
    </source>
</reference>
<dbReference type="RefSeq" id="WP_093889677.1">
    <property type="nucleotide sequence ID" value="NZ_FOQY01000021.1"/>
</dbReference>
<evidence type="ECO:0000313" key="1">
    <source>
        <dbReference type="EMBL" id="SFK26956.1"/>
    </source>
</evidence>
<proteinExistence type="predicted"/>
<keyword evidence="2" id="KW-1185">Reference proteome</keyword>
<organism evidence="1 2">
    <name type="scientific">Streptosporangium canum</name>
    <dbReference type="NCBI Taxonomy" id="324952"/>
    <lineage>
        <taxon>Bacteria</taxon>
        <taxon>Bacillati</taxon>
        <taxon>Actinomycetota</taxon>
        <taxon>Actinomycetes</taxon>
        <taxon>Streptosporangiales</taxon>
        <taxon>Streptosporangiaceae</taxon>
        <taxon>Streptosporangium</taxon>
    </lineage>
</organism>
<evidence type="ECO:0008006" key="3">
    <source>
        <dbReference type="Google" id="ProtNLM"/>
    </source>
</evidence>
<accession>A0A1I3Y6U7</accession>